<dbReference type="Gene3D" id="3.90.380.10">
    <property type="entry name" value="Naphthalene 1,2-dioxygenase Alpha Subunit, Chain A, domain 1"/>
    <property type="match status" value="1"/>
</dbReference>
<dbReference type="SUPFAM" id="SSF55961">
    <property type="entry name" value="Bet v1-like"/>
    <property type="match status" value="1"/>
</dbReference>
<dbReference type="PROSITE" id="PS51296">
    <property type="entry name" value="RIESKE"/>
    <property type="match status" value="1"/>
</dbReference>
<evidence type="ECO:0000256" key="3">
    <source>
        <dbReference type="ARBA" id="ARBA00023002"/>
    </source>
</evidence>
<dbReference type="SUPFAM" id="SSF50022">
    <property type="entry name" value="ISP domain"/>
    <property type="match status" value="1"/>
</dbReference>
<evidence type="ECO:0000259" key="6">
    <source>
        <dbReference type="PROSITE" id="PS51296"/>
    </source>
</evidence>
<keyword evidence="5" id="KW-0411">Iron-sulfur</keyword>
<dbReference type="EMBL" id="MN305320">
    <property type="protein sequence ID" value="QER91010.1"/>
    <property type="molecule type" value="Genomic_DNA"/>
</dbReference>
<dbReference type="GO" id="GO:0016705">
    <property type="term" value="F:oxidoreductase activity, acting on paired donors, with incorporation or reduction of molecular oxygen"/>
    <property type="evidence" value="ECO:0007669"/>
    <property type="project" value="UniProtKB-ARBA"/>
</dbReference>
<keyword evidence="3" id="KW-0560">Oxidoreductase</keyword>
<dbReference type="Gene3D" id="2.102.10.10">
    <property type="entry name" value="Rieske [2Fe-2S] iron-sulphur domain"/>
    <property type="match status" value="1"/>
</dbReference>
<evidence type="ECO:0000256" key="4">
    <source>
        <dbReference type="ARBA" id="ARBA00023004"/>
    </source>
</evidence>
<dbReference type="GO" id="GO:0051537">
    <property type="term" value="F:2 iron, 2 sulfur cluster binding"/>
    <property type="evidence" value="ECO:0007669"/>
    <property type="project" value="UniProtKB-KW"/>
</dbReference>
<dbReference type="PANTHER" id="PTHR21266">
    <property type="entry name" value="IRON-SULFUR DOMAIN CONTAINING PROTEIN"/>
    <property type="match status" value="1"/>
</dbReference>
<gene>
    <name evidence="7" type="primary">pyrT</name>
</gene>
<evidence type="ECO:0000256" key="1">
    <source>
        <dbReference type="ARBA" id="ARBA00022714"/>
    </source>
</evidence>
<dbReference type="InterPro" id="IPR045623">
    <property type="entry name" value="LigXa_C"/>
</dbReference>
<keyword evidence="1" id="KW-0001">2Fe-2S</keyword>
<reference evidence="7" key="2">
    <citation type="journal article" date="2019" name="J. ISSAAS">
        <title>The biosynthetic gene cluster of the C-nucleoside antibiotic pyrazomycin with a rare pyrazole moiety.</title>
        <authorList>
            <person name="Zhao G."/>
            <person name="Yao S."/>
            <person name="Rothchild K.W."/>
            <person name="Liu T."/>
            <person name="Liu Y."/>
            <person name="Lian J."/>
            <person name="He H.-Y."/>
            <person name="Ryan K.S."/>
            <person name="Du Y.-L."/>
        </authorList>
    </citation>
    <scope>NUCLEOTIDE SEQUENCE</scope>
</reference>
<accession>A0A516ELE8</accession>
<dbReference type="PANTHER" id="PTHR21266:SF59">
    <property type="entry name" value="BLR4922 PROTEIN"/>
    <property type="match status" value="1"/>
</dbReference>
<evidence type="ECO:0000256" key="2">
    <source>
        <dbReference type="ARBA" id="ARBA00022723"/>
    </source>
</evidence>
<proteinExistence type="predicted"/>
<dbReference type="InterPro" id="IPR050584">
    <property type="entry name" value="Cholesterol_7-desaturase"/>
</dbReference>
<dbReference type="AlphaFoldDB" id="A0A516ELE8"/>
<dbReference type="GO" id="GO:0046872">
    <property type="term" value="F:metal ion binding"/>
    <property type="evidence" value="ECO:0007669"/>
    <property type="project" value="UniProtKB-KW"/>
</dbReference>
<feature type="domain" description="Rieske" evidence="6">
    <location>
        <begin position="27"/>
        <end position="134"/>
    </location>
</feature>
<protein>
    <submittedName>
        <fullName evidence="8">PyfB</fullName>
    </submittedName>
    <submittedName>
        <fullName evidence="7">PyrT</fullName>
    </submittedName>
</protein>
<keyword evidence="2" id="KW-0479">Metal-binding</keyword>
<evidence type="ECO:0000256" key="5">
    <source>
        <dbReference type="ARBA" id="ARBA00023014"/>
    </source>
</evidence>
<evidence type="ECO:0000313" key="8">
    <source>
        <dbReference type="EMBL" id="QER91010.1"/>
    </source>
</evidence>
<sequence length="407" mass="45350">MATKSMNETLTRVGRGTPMGELLREYWMPVMRSERVVAGGEPIAVELLGDRYVIFRGDDGTVACFDEACPHRGASLALARNEDCALRCIYHGWKFTTDGRTVETPSEPEDGGRFASKVKLNHHPVVDAGGVIWVWAGGTGREPSPFPRFAFTDLPSSHVFGIVAILDCNWVQGLEADIDSAHVSLLHETEAAKGPLKDLLDDRAPRDEIEKTSWGIRYAAIRRLSTGDSLVRVKPMVMPWYTIVPELPNGDRLWHAWVPINDHQTIFWYLWYNEDQPVDPNYFADQFGLDLENMNKDNFREGYSRKNMWGQDRAAMRAGTSFSGISGLAAQDIAVQESMGAIVDRSIENPGKSDTGLVRARHFLLDAIKDKAEGRVPAGLGDEVDYRKISSANVVVSDGDDWRQLVV</sequence>
<dbReference type="InterPro" id="IPR036922">
    <property type="entry name" value="Rieske_2Fe-2S_sf"/>
</dbReference>
<dbReference type="GO" id="GO:0004497">
    <property type="term" value="F:monooxygenase activity"/>
    <property type="evidence" value="ECO:0007669"/>
    <property type="project" value="UniProtKB-ARBA"/>
</dbReference>
<organism evidence="7">
    <name type="scientific">Streptomyces candidus</name>
    <dbReference type="NCBI Taxonomy" id="67283"/>
    <lineage>
        <taxon>Bacteria</taxon>
        <taxon>Bacillati</taxon>
        <taxon>Actinomycetota</taxon>
        <taxon>Actinomycetes</taxon>
        <taxon>Kitasatosporales</taxon>
        <taxon>Streptomycetaceae</taxon>
        <taxon>Streptomyces</taxon>
    </lineage>
</organism>
<dbReference type="Pfam" id="PF00355">
    <property type="entry name" value="Rieske"/>
    <property type="match status" value="1"/>
</dbReference>
<dbReference type="Pfam" id="PF19301">
    <property type="entry name" value="LigXa_C"/>
    <property type="match status" value="1"/>
</dbReference>
<dbReference type="InterPro" id="IPR017941">
    <property type="entry name" value="Rieske_2Fe-2S"/>
</dbReference>
<name>A0A516ELE8_9ACTN</name>
<evidence type="ECO:0000313" key="7">
    <source>
        <dbReference type="EMBL" id="QDO67129.1"/>
    </source>
</evidence>
<reference evidence="8" key="1">
    <citation type="journal article" date="2019" name="Angew. Chem. Int. Ed. Engl.">
        <title>Identification of the C-Glycoside Synthases during Biosynthesis of the Pyrazole-C-Nucleosides Formycin and Pyrazofurin.</title>
        <authorList>
            <person name="Ren D."/>
            <person name="Wang S.A."/>
            <person name="Ko Y."/>
            <person name="Geng Y."/>
            <person name="Ogasawara Y."/>
            <person name="Liu H.W."/>
        </authorList>
    </citation>
    <scope>NUCLEOTIDE SEQUENCE</scope>
</reference>
<keyword evidence="4" id="KW-0408">Iron</keyword>
<dbReference type="EMBL" id="MN170532">
    <property type="protein sequence ID" value="QDO67129.1"/>
    <property type="molecule type" value="Genomic_DNA"/>
</dbReference>